<proteinExistence type="inferred from homology"/>
<keyword evidence="3" id="KW-0378">Hydrolase</keyword>
<feature type="domain" description="Peptidase S9 prolyl oligopeptidase catalytic" evidence="5">
    <location>
        <begin position="469"/>
        <end position="683"/>
    </location>
</feature>
<dbReference type="InterPro" id="IPR023302">
    <property type="entry name" value="Pept_S9A_N"/>
</dbReference>
<keyword evidence="2" id="KW-0645">Protease</keyword>
<dbReference type="Pfam" id="PF00326">
    <property type="entry name" value="Peptidase_S9"/>
    <property type="match status" value="1"/>
</dbReference>
<evidence type="ECO:0000256" key="4">
    <source>
        <dbReference type="ARBA" id="ARBA00022825"/>
    </source>
</evidence>
<dbReference type="InterPro" id="IPR002470">
    <property type="entry name" value="Peptidase_S9A"/>
</dbReference>
<comment type="similarity">
    <text evidence="1">Belongs to the peptidase S9A family.</text>
</comment>
<dbReference type="InterPro" id="IPR051543">
    <property type="entry name" value="Serine_Peptidase_S9A"/>
</dbReference>
<feature type="domain" description="Peptidase S9A N-terminal" evidence="6">
    <location>
        <begin position="13"/>
        <end position="409"/>
    </location>
</feature>
<evidence type="ECO:0000313" key="7">
    <source>
        <dbReference type="EMBL" id="ATD08233.1"/>
    </source>
</evidence>
<dbReference type="EMBL" id="CP011924">
    <property type="protein sequence ID" value="ATD08233.1"/>
    <property type="molecule type" value="Genomic_DNA"/>
</dbReference>
<dbReference type="PRINTS" id="PR00862">
    <property type="entry name" value="PROLIGOPTASE"/>
</dbReference>
<evidence type="ECO:0000256" key="1">
    <source>
        <dbReference type="ARBA" id="ARBA00005228"/>
    </source>
</evidence>
<dbReference type="Gene3D" id="2.130.10.120">
    <property type="entry name" value="Prolyl oligopeptidase, N-terminal domain"/>
    <property type="match status" value="1"/>
</dbReference>
<dbReference type="SUPFAM" id="SSF53474">
    <property type="entry name" value="alpha/beta-Hydrolases"/>
    <property type="match status" value="1"/>
</dbReference>
<gene>
    <name evidence="7" type="primary">ptrB</name>
    <name evidence="7" type="ORF">PPIS_a3444</name>
</gene>
<dbReference type="PANTHER" id="PTHR11757:SF19">
    <property type="entry name" value="PROLYL ENDOPEPTIDASE-LIKE"/>
    <property type="match status" value="1"/>
</dbReference>
<dbReference type="Pfam" id="PF02897">
    <property type="entry name" value="Peptidase_S9_N"/>
    <property type="match status" value="1"/>
</dbReference>
<evidence type="ECO:0000256" key="2">
    <source>
        <dbReference type="ARBA" id="ARBA00022670"/>
    </source>
</evidence>
<name>A0ABM6NHC7_PSEO7</name>
<dbReference type="PANTHER" id="PTHR11757">
    <property type="entry name" value="PROTEASE FAMILY S9A OLIGOPEPTIDASE"/>
    <property type="match status" value="1"/>
</dbReference>
<sequence>MVMEKTQPLAKKQPKSLLHHNHERIDNYYWMRDDERKNADVLAHLKAENDYCEAQMAPHQALQTQLFEEMKGRIVKDDSSVPAKDGNYWYVSEVSGDEEYAKYYRASQEDLSDKKLLLDINQLAAGNEFYDIGDITVSPDEQLLAYSEDTDGRRIYTIKFLDLNTNTLLQDVLYNTEGQVIWANDNKTVFYVKKDEQTLLGFQVYRHVLGTPQSDDILVFEEQDRQFYMGLGKSRDESAIYIYLAATETSDQLILDANDPCGEFSTLIPREIGHEYGLEKMGEFFYILSNKNAKNFRLMRATAATVGDVEQWEELVAHRDHVLLEGLELFNSHFVLTEREQGQIRFVVHDYQGQSYHLGFDDACYFATVGNNPEPSSSNIRIHYSSMTTPSSVYDCDLTTGKKTLKKQQQVLGDFKPEYYHSERLHITARDGVKVPVSLVYRKDKFNQDGSNPLLQYGYGSYGITIDPNFSSQTLSLLDRGFVYAIAHIRGSEMLGREWYEQGKKAHKQNTFNDFIDVTKALVEQSYGHKDKVFASGGSAGGLLMGAIANQAPELYLGLGCHVPFLDVLTTMLDESIPLTTNEYDEWGNPNNEADYQNILAYSPYDNIEAKAYPNILVTTGLHDSQVQYWEPMKWVAKLREYKTDDNVLVFKTDLEAGHGGASGRFKSLHERALEMAFFISLLDGRS</sequence>
<dbReference type="SUPFAM" id="SSF50993">
    <property type="entry name" value="Peptidase/esterase 'gauge' domain"/>
    <property type="match status" value="1"/>
</dbReference>
<evidence type="ECO:0000259" key="6">
    <source>
        <dbReference type="Pfam" id="PF02897"/>
    </source>
</evidence>
<protein>
    <submittedName>
        <fullName evidence="7">Oligopeptidase B</fullName>
    </submittedName>
</protein>
<dbReference type="Proteomes" id="UP000016521">
    <property type="component" value="Chromosome I"/>
</dbReference>
<accession>A0ABM6NHC7</accession>
<dbReference type="Gene3D" id="3.40.50.1820">
    <property type="entry name" value="alpha/beta hydrolase"/>
    <property type="match status" value="1"/>
</dbReference>
<keyword evidence="8" id="KW-1185">Reference proteome</keyword>
<dbReference type="InterPro" id="IPR001375">
    <property type="entry name" value="Peptidase_S9_cat"/>
</dbReference>
<evidence type="ECO:0000256" key="3">
    <source>
        <dbReference type="ARBA" id="ARBA00022801"/>
    </source>
</evidence>
<organism evidence="7 8">
    <name type="scientific">Pseudoalteromonas piscicida</name>
    <dbReference type="NCBI Taxonomy" id="43662"/>
    <lineage>
        <taxon>Bacteria</taxon>
        <taxon>Pseudomonadati</taxon>
        <taxon>Pseudomonadota</taxon>
        <taxon>Gammaproteobacteria</taxon>
        <taxon>Alteromonadales</taxon>
        <taxon>Pseudoalteromonadaceae</taxon>
        <taxon>Pseudoalteromonas</taxon>
    </lineage>
</organism>
<dbReference type="InterPro" id="IPR029058">
    <property type="entry name" value="AB_hydrolase_fold"/>
</dbReference>
<evidence type="ECO:0000259" key="5">
    <source>
        <dbReference type="Pfam" id="PF00326"/>
    </source>
</evidence>
<evidence type="ECO:0000313" key="8">
    <source>
        <dbReference type="Proteomes" id="UP000016521"/>
    </source>
</evidence>
<reference evidence="7 8" key="1">
    <citation type="submission" date="2015-06" db="EMBL/GenBank/DDBJ databases">
        <authorList>
            <person name="Xie B.-B."/>
            <person name="Rong J.-C."/>
            <person name="Qin Q.-L."/>
            <person name="Zhang Y.-Z."/>
        </authorList>
    </citation>
    <scope>NUCLEOTIDE SEQUENCE [LARGE SCALE GENOMIC DNA]</scope>
    <source>
        <strain evidence="7 8">JCM 20779</strain>
    </source>
</reference>
<keyword evidence="4" id="KW-0720">Serine protease</keyword>